<accession>A0ABV1DFD1</accession>
<evidence type="ECO:0000313" key="6">
    <source>
        <dbReference type="Proteomes" id="UP001454086"/>
    </source>
</evidence>
<dbReference type="InterPro" id="IPR048332">
    <property type="entry name" value="GD_AH_C"/>
</dbReference>
<keyword evidence="6" id="KW-1185">Reference proteome</keyword>
<dbReference type="Pfam" id="PF20629">
    <property type="entry name" value="GD_AH_C"/>
    <property type="match status" value="1"/>
</dbReference>
<gene>
    <name evidence="5" type="ORF">WMQ36_29290</name>
</gene>
<feature type="domain" description="D-galactarate/Altronate dehydratase second" evidence="3">
    <location>
        <begin position="13"/>
        <end position="141"/>
    </location>
</feature>
<protein>
    <submittedName>
        <fullName evidence="5">UxaA family hydrolase</fullName>
    </submittedName>
</protein>
<evidence type="ECO:0000256" key="2">
    <source>
        <dbReference type="ARBA" id="ARBA00023239"/>
    </source>
</evidence>
<dbReference type="InterPro" id="IPR007392">
    <property type="entry name" value="GD_AH_second"/>
</dbReference>
<evidence type="ECO:0000259" key="3">
    <source>
        <dbReference type="Pfam" id="PF04295"/>
    </source>
</evidence>
<comment type="caution">
    <text evidence="5">The sequence shown here is derived from an EMBL/GenBank/DDBJ whole genome shotgun (WGS) entry which is preliminary data.</text>
</comment>
<proteinExistence type="inferred from homology"/>
<evidence type="ECO:0000313" key="5">
    <source>
        <dbReference type="EMBL" id="MEQ2429062.1"/>
    </source>
</evidence>
<dbReference type="RefSeq" id="WP_349119402.1">
    <property type="nucleotide sequence ID" value="NZ_JBBMFM010000262.1"/>
</dbReference>
<evidence type="ECO:0000256" key="1">
    <source>
        <dbReference type="ARBA" id="ARBA00010986"/>
    </source>
</evidence>
<sequence>MDKKAMKEMTFMGYRRPDGRVGIRNKVLILPASVCASDTTRIIASQVENAVTFNNQNGCSQVPSDQQFTMDVMAGYAANPNVYGTVVISLGCENCQMDLVLDAIRERTNKPLEHFIIQENGGTIATIEKAVRSARKMTMDASMLHREEFGMSELIIGTECGGSDPTSGLASNVLIGEISDRMAEIGGTSILSETTEFIGAEHILAKRGKDERVSQRIYQIVHDYENAIRLVGHDVREGNPSPGNMEGGLTTLEEKSLGCIHKGGHVPVNEVYDYAKQVEKNMGLVIMDTPGNDPSSVAGMAAGGCQICLFSTGRGTPTGNPIVPVIKITGNKVTYANMSDNIDIDASPYIYGKKTLEQLGDELFTEMKQVADGKLTKAEALGYTEMAIARVCNYM</sequence>
<name>A0ABV1DFD1_9FIRM</name>
<dbReference type="InterPro" id="IPR052172">
    <property type="entry name" value="UxaA_altronate/galactarate_dh"/>
</dbReference>
<dbReference type="PANTHER" id="PTHR30536">
    <property type="entry name" value="ALTRONATE/GALACTARATE DEHYDRATASE"/>
    <property type="match status" value="1"/>
</dbReference>
<reference evidence="5 6" key="1">
    <citation type="submission" date="2024-03" db="EMBL/GenBank/DDBJ databases">
        <title>Human intestinal bacterial collection.</title>
        <authorList>
            <person name="Pauvert C."/>
            <person name="Hitch T.C.A."/>
            <person name="Clavel T."/>
        </authorList>
    </citation>
    <scope>NUCLEOTIDE SEQUENCE [LARGE SCALE GENOMIC DNA]</scope>
    <source>
        <strain evidence="5 6">CLA-SR-H021</strain>
    </source>
</reference>
<dbReference type="PANTHER" id="PTHR30536:SF5">
    <property type="entry name" value="ALTRONATE DEHYDRATASE"/>
    <property type="match status" value="1"/>
</dbReference>
<comment type="similarity">
    <text evidence="1">Belongs to the UxaA family.</text>
</comment>
<keyword evidence="5" id="KW-0378">Hydrolase</keyword>
<keyword evidence="2" id="KW-0456">Lyase</keyword>
<dbReference type="EMBL" id="JBBMFM010000262">
    <property type="protein sequence ID" value="MEQ2429062.1"/>
    <property type="molecule type" value="Genomic_DNA"/>
</dbReference>
<dbReference type="Pfam" id="PF04295">
    <property type="entry name" value="GD_AH_second"/>
    <property type="match status" value="1"/>
</dbReference>
<feature type="domain" description="D-galactarate/Altronate dehydratase C-terminal" evidence="4">
    <location>
        <begin position="151"/>
        <end position="390"/>
    </location>
</feature>
<organism evidence="5 6">
    <name type="scientific">Enterocloster hominis</name>
    <name type="common">ex Hitch et al. 2024</name>
    <dbReference type="NCBI Taxonomy" id="1917870"/>
    <lineage>
        <taxon>Bacteria</taxon>
        <taxon>Bacillati</taxon>
        <taxon>Bacillota</taxon>
        <taxon>Clostridia</taxon>
        <taxon>Lachnospirales</taxon>
        <taxon>Lachnospiraceae</taxon>
        <taxon>Enterocloster</taxon>
    </lineage>
</organism>
<evidence type="ECO:0000259" key="4">
    <source>
        <dbReference type="Pfam" id="PF20629"/>
    </source>
</evidence>
<dbReference type="Proteomes" id="UP001454086">
    <property type="component" value="Unassembled WGS sequence"/>
</dbReference>
<dbReference type="GO" id="GO:0016787">
    <property type="term" value="F:hydrolase activity"/>
    <property type="evidence" value="ECO:0007669"/>
    <property type="project" value="UniProtKB-KW"/>
</dbReference>